<dbReference type="InterPro" id="IPR036397">
    <property type="entry name" value="RNaseH_sf"/>
</dbReference>
<accession>A0AAU9UP93</accession>
<name>A0AAU9UP93_EUPED</name>
<comment type="caution">
    <text evidence="2">The sequence shown here is derived from an EMBL/GenBank/DDBJ whole genome shotgun (WGS) entry which is preliminary data.</text>
</comment>
<dbReference type="GO" id="GO:0003676">
    <property type="term" value="F:nucleic acid binding"/>
    <property type="evidence" value="ECO:0007669"/>
    <property type="project" value="InterPro"/>
</dbReference>
<evidence type="ECO:0000313" key="3">
    <source>
        <dbReference type="Proteomes" id="UP001153954"/>
    </source>
</evidence>
<dbReference type="InterPro" id="IPR001584">
    <property type="entry name" value="Integrase_cat-core"/>
</dbReference>
<evidence type="ECO:0000259" key="1">
    <source>
        <dbReference type="PROSITE" id="PS50994"/>
    </source>
</evidence>
<dbReference type="PROSITE" id="PS50994">
    <property type="entry name" value="INTEGRASE"/>
    <property type="match status" value="1"/>
</dbReference>
<dbReference type="InterPro" id="IPR050951">
    <property type="entry name" value="Retrovirus_Pol_polyprotein"/>
</dbReference>
<dbReference type="EMBL" id="CAKOGL010000023">
    <property type="protein sequence ID" value="CAH2101230.1"/>
    <property type="molecule type" value="Genomic_DNA"/>
</dbReference>
<evidence type="ECO:0000313" key="2">
    <source>
        <dbReference type="EMBL" id="CAH2101230.1"/>
    </source>
</evidence>
<dbReference type="AlphaFoldDB" id="A0AAU9UP93"/>
<dbReference type="PANTHER" id="PTHR37984">
    <property type="entry name" value="PROTEIN CBG26694"/>
    <property type="match status" value="1"/>
</dbReference>
<dbReference type="InterPro" id="IPR012337">
    <property type="entry name" value="RNaseH-like_sf"/>
</dbReference>
<sequence length="121" mass="13890">MKSRLRLKVWWPRSDKDVANIVKRYKGCTLVGLLNHPVPVKRRDLPTVPWVDAAMDFLGPLPNNDYLLVVIDFYSRYKEVKFTKVIISLQIIKLLKEIISGLGYPSSITADNGRQFISVTM</sequence>
<keyword evidence="3" id="KW-1185">Reference proteome</keyword>
<gene>
    <name evidence="2" type="ORF">EEDITHA_LOCUS16006</name>
</gene>
<proteinExistence type="predicted"/>
<reference evidence="2" key="1">
    <citation type="submission" date="2022-03" db="EMBL/GenBank/DDBJ databases">
        <authorList>
            <person name="Tunstrom K."/>
        </authorList>
    </citation>
    <scope>NUCLEOTIDE SEQUENCE</scope>
</reference>
<dbReference type="Gene3D" id="3.30.420.10">
    <property type="entry name" value="Ribonuclease H-like superfamily/Ribonuclease H"/>
    <property type="match status" value="1"/>
</dbReference>
<dbReference type="PANTHER" id="PTHR37984:SF11">
    <property type="entry name" value="INTEGRASE CATALYTIC DOMAIN-CONTAINING PROTEIN"/>
    <property type="match status" value="1"/>
</dbReference>
<organism evidence="2 3">
    <name type="scientific">Euphydryas editha</name>
    <name type="common">Edith's checkerspot</name>
    <dbReference type="NCBI Taxonomy" id="104508"/>
    <lineage>
        <taxon>Eukaryota</taxon>
        <taxon>Metazoa</taxon>
        <taxon>Ecdysozoa</taxon>
        <taxon>Arthropoda</taxon>
        <taxon>Hexapoda</taxon>
        <taxon>Insecta</taxon>
        <taxon>Pterygota</taxon>
        <taxon>Neoptera</taxon>
        <taxon>Endopterygota</taxon>
        <taxon>Lepidoptera</taxon>
        <taxon>Glossata</taxon>
        <taxon>Ditrysia</taxon>
        <taxon>Papilionoidea</taxon>
        <taxon>Nymphalidae</taxon>
        <taxon>Nymphalinae</taxon>
        <taxon>Euphydryas</taxon>
    </lineage>
</organism>
<dbReference type="SUPFAM" id="SSF53098">
    <property type="entry name" value="Ribonuclease H-like"/>
    <property type="match status" value="1"/>
</dbReference>
<dbReference type="GO" id="GO:0015074">
    <property type="term" value="P:DNA integration"/>
    <property type="evidence" value="ECO:0007669"/>
    <property type="project" value="InterPro"/>
</dbReference>
<dbReference type="Proteomes" id="UP001153954">
    <property type="component" value="Unassembled WGS sequence"/>
</dbReference>
<protein>
    <recommendedName>
        <fullName evidence="1">Integrase catalytic domain-containing protein</fullName>
    </recommendedName>
</protein>
<feature type="domain" description="Integrase catalytic" evidence="1">
    <location>
        <begin position="45"/>
        <end position="121"/>
    </location>
</feature>